<evidence type="ECO:0000313" key="3">
    <source>
        <dbReference type="Proteomes" id="UP000801492"/>
    </source>
</evidence>
<dbReference type="AlphaFoldDB" id="A0A8K0GCU0"/>
<proteinExistence type="predicted"/>
<dbReference type="EMBL" id="VTPC01007842">
    <property type="protein sequence ID" value="KAF2893608.1"/>
    <property type="molecule type" value="Genomic_DNA"/>
</dbReference>
<reference evidence="2" key="1">
    <citation type="submission" date="2019-08" db="EMBL/GenBank/DDBJ databases">
        <title>The genome of the North American firefly Photinus pyralis.</title>
        <authorList>
            <consortium name="Photinus pyralis genome working group"/>
            <person name="Fallon T.R."/>
            <person name="Sander Lower S.E."/>
            <person name="Weng J.-K."/>
        </authorList>
    </citation>
    <scope>NUCLEOTIDE SEQUENCE</scope>
    <source>
        <strain evidence="2">TRF0915ILg1</strain>
        <tissue evidence="2">Whole body</tissue>
    </source>
</reference>
<gene>
    <name evidence="2" type="ORF">ILUMI_12565</name>
</gene>
<organism evidence="2 3">
    <name type="scientific">Ignelater luminosus</name>
    <name type="common">Cucubano</name>
    <name type="synonym">Pyrophorus luminosus</name>
    <dbReference type="NCBI Taxonomy" id="2038154"/>
    <lineage>
        <taxon>Eukaryota</taxon>
        <taxon>Metazoa</taxon>
        <taxon>Ecdysozoa</taxon>
        <taxon>Arthropoda</taxon>
        <taxon>Hexapoda</taxon>
        <taxon>Insecta</taxon>
        <taxon>Pterygota</taxon>
        <taxon>Neoptera</taxon>
        <taxon>Endopterygota</taxon>
        <taxon>Coleoptera</taxon>
        <taxon>Polyphaga</taxon>
        <taxon>Elateriformia</taxon>
        <taxon>Elateroidea</taxon>
        <taxon>Elateridae</taxon>
        <taxon>Agrypninae</taxon>
        <taxon>Pyrophorini</taxon>
        <taxon>Ignelater</taxon>
    </lineage>
</organism>
<dbReference type="Proteomes" id="UP000801492">
    <property type="component" value="Unassembled WGS sequence"/>
</dbReference>
<evidence type="ECO:0000313" key="2">
    <source>
        <dbReference type="EMBL" id="KAF2893608.1"/>
    </source>
</evidence>
<dbReference type="InterPro" id="IPR014752">
    <property type="entry name" value="Arrestin-like_C"/>
</dbReference>
<dbReference type="InterPro" id="IPR014756">
    <property type="entry name" value="Ig_E-set"/>
</dbReference>
<comment type="caution">
    <text evidence="2">The sequence shown here is derived from an EMBL/GenBank/DDBJ whole genome shotgun (WGS) entry which is preliminary data.</text>
</comment>
<dbReference type="OrthoDB" id="2333384at2759"/>
<accession>A0A8K0GCU0</accession>
<dbReference type="SUPFAM" id="SSF81296">
    <property type="entry name" value="E set domains"/>
    <property type="match status" value="1"/>
</dbReference>
<feature type="region of interest" description="Disordered" evidence="1">
    <location>
        <begin position="97"/>
        <end position="120"/>
    </location>
</feature>
<sequence length="120" mass="12889">MLKKSWTTTLVVSPAEIPNLSNCSVINVGYRLKAKALLAFPHSNMKISCPLTFGTIPLTGTNTNTTGSSIQLNSYATAPVNDVTPFLQNNYFPSEQKVGSSAGMKDSAPPSYATQKARYN</sequence>
<keyword evidence="3" id="KW-1185">Reference proteome</keyword>
<evidence type="ECO:0000256" key="1">
    <source>
        <dbReference type="SAM" id="MobiDB-lite"/>
    </source>
</evidence>
<dbReference type="Gene3D" id="2.60.40.640">
    <property type="match status" value="1"/>
</dbReference>
<name>A0A8K0GCU0_IGNLU</name>
<protein>
    <submittedName>
        <fullName evidence="2">Uncharacterized protein</fullName>
    </submittedName>
</protein>